<dbReference type="Gene3D" id="3.30.43.10">
    <property type="entry name" value="Uridine Diphospho-n-acetylenolpyruvylglucosamine Reductase, domain 2"/>
    <property type="match status" value="2"/>
</dbReference>
<proteinExistence type="predicted"/>
<dbReference type="SUPFAM" id="SSF55103">
    <property type="entry name" value="FAD-linked oxidases, C-terminal domain"/>
    <property type="match status" value="1"/>
</dbReference>
<keyword evidence="9" id="KW-1185">Reference proteome</keyword>
<dbReference type="AlphaFoldDB" id="A0AAD3HEG2"/>
<evidence type="ECO:0000256" key="4">
    <source>
        <dbReference type="ARBA" id="ARBA00023002"/>
    </source>
</evidence>
<feature type="domain" description="D-lactate dehydrogenase membrane binding C-terminal" evidence="7">
    <location>
        <begin position="395"/>
        <end position="683"/>
    </location>
</feature>
<name>A0AAD3HEG2_9STRA</name>
<evidence type="ECO:0000256" key="5">
    <source>
        <dbReference type="SAM" id="MobiDB-lite"/>
    </source>
</evidence>
<evidence type="ECO:0000256" key="3">
    <source>
        <dbReference type="ARBA" id="ARBA00022827"/>
    </source>
</evidence>
<sequence>MYRTLKVASHSFSRRHGVLALRASSTLSNTSSKSKNGGVPFSAVAGIAALSLGAGYTMGQMNNSSDQKERVLPSGLPRGCCSCDAPPIELTLTEEQQQLPSKLIDIVGKDNVILGLSENSSNTKFLKGARLGKGKALAIVQPESMVDAVKALEAVVNADCVVIPQGQNTGLTGGSVPRDDDVRPTVIINMKKLDTMFPIDDGERVVCLAGSGIASLANNLKDWGFTDRESHSTLGSTFLNPTTAAGVAFGSGGTQLRKGPAYTDRALYAKVSENKWGKRVVEVINTLGIEGIEDEDFVNNSGTAIEQLDVYAHDVKTGYKRPMARSSKSVHGQAKASDTDYPDIVCQCGDNDHGRKVSRCNADTKGIDCNRSEGKVLILATVHDTFPAPLEKKSFWISCSDFDIAQKFRKEVCLNDPKDLPMSVEYMDRDSFDVIDGAGRIMGNLIKVVGIGSFVGLLWDVKLKISAMQFDGSDLICDKLLYWFNNFTPAILPARFMDSGKKYDHHMAVSIGDFGEGELQRCLDRIETFEKENKGKILIQECKDGGEDMSLTAFRFVAAPAFRTWCVGNGVQGFSVDYAMPKNSSETPPLAKDGKEVKPLKRMRYSHFGCNVVHEDLAFDLDADVHAIHMDLKKNVSATGGSLPAEHGHGTEYNAPKSSQDRWMKMDPLNVLNPGIGGLSSKFRYKDE</sequence>
<dbReference type="Proteomes" id="UP001054902">
    <property type="component" value="Unassembled WGS sequence"/>
</dbReference>
<accession>A0AAD3HEG2</accession>
<dbReference type="InterPro" id="IPR006094">
    <property type="entry name" value="Oxid_FAD_bind_N"/>
</dbReference>
<keyword evidence="3" id="KW-0274">FAD</keyword>
<feature type="domain" description="FAD linked oxidase N-terminal" evidence="6">
    <location>
        <begin position="137"/>
        <end position="240"/>
    </location>
</feature>
<evidence type="ECO:0000256" key="2">
    <source>
        <dbReference type="ARBA" id="ARBA00022630"/>
    </source>
</evidence>
<dbReference type="PANTHER" id="PTHR43716">
    <property type="entry name" value="D-2-HYDROXYGLUTARATE DEHYDROGENASE, MITOCHONDRIAL"/>
    <property type="match status" value="1"/>
</dbReference>
<dbReference type="InterPro" id="IPR016167">
    <property type="entry name" value="FAD-bd_PCMH_sub1"/>
</dbReference>
<keyword evidence="2" id="KW-0285">Flavoprotein</keyword>
<dbReference type="InterPro" id="IPR015409">
    <property type="entry name" value="Lactate_DH_C"/>
</dbReference>
<evidence type="ECO:0000259" key="6">
    <source>
        <dbReference type="Pfam" id="PF01565"/>
    </source>
</evidence>
<dbReference type="InterPro" id="IPR036318">
    <property type="entry name" value="FAD-bd_PCMH-like_sf"/>
</dbReference>
<feature type="region of interest" description="Disordered" evidence="5">
    <location>
        <begin position="640"/>
        <end position="660"/>
    </location>
</feature>
<evidence type="ECO:0000259" key="7">
    <source>
        <dbReference type="Pfam" id="PF09330"/>
    </source>
</evidence>
<dbReference type="GO" id="GO:0050660">
    <property type="term" value="F:flavin adenine dinucleotide binding"/>
    <property type="evidence" value="ECO:0007669"/>
    <property type="project" value="InterPro"/>
</dbReference>
<dbReference type="PANTHER" id="PTHR43716:SF1">
    <property type="entry name" value="D-2-HYDROXYGLUTARATE DEHYDROGENASE, MITOCHONDRIAL"/>
    <property type="match status" value="1"/>
</dbReference>
<comment type="caution">
    <text evidence="8">The sequence shown here is derived from an EMBL/GenBank/DDBJ whole genome shotgun (WGS) entry which is preliminary data.</text>
</comment>
<dbReference type="InterPro" id="IPR016169">
    <property type="entry name" value="FAD-bd_PCMH_sub2"/>
</dbReference>
<protein>
    <submittedName>
        <fullName evidence="8">D-lactate dehydrogenase</fullName>
    </submittedName>
</protein>
<reference evidence="8 9" key="1">
    <citation type="journal article" date="2021" name="Sci. Rep.">
        <title>The genome of the diatom Chaetoceros tenuissimus carries an ancient integrated fragment of an extant virus.</title>
        <authorList>
            <person name="Hongo Y."/>
            <person name="Kimura K."/>
            <person name="Takaki Y."/>
            <person name="Yoshida Y."/>
            <person name="Baba S."/>
            <person name="Kobayashi G."/>
            <person name="Nagasaki K."/>
            <person name="Hano T."/>
            <person name="Tomaru Y."/>
        </authorList>
    </citation>
    <scope>NUCLEOTIDE SEQUENCE [LARGE SCALE GENOMIC DNA]</scope>
    <source>
        <strain evidence="8 9">NIES-3715</strain>
    </source>
</reference>
<dbReference type="GO" id="GO:0055085">
    <property type="term" value="P:transmembrane transport"/>
    <property type="evidence" value="ECO:0007669"/>
    <property type="project" value="InterPro"/>
</dbReference>
<evidence type="ECO:0000256" key="1">
    <source>
        <dbReference type="ARBA" id="ARBA00001974"/>
    </source>
</evidence>
<organism evidence="8 9">
    <name type="scientific">Chaetoceros tenuissimus</name>
    <dbReference type="NCBI Taxonomy" id="426638"/>
    <lineage>
        <taxon>Eukaryota</taxon>
        <taxon>Sar</taxon>
        <taxon>Stramenopiles</taxon>
        <taxon>Ochrophyta</taxon>
        <taxon>Bacillariophyta</taxon>
        <taxon>Coscinodiscophyceae</taxon>
        <taxon>Chaetocerotophycidae</taxon>
        <taxon>Chaetocerotales</taxon>
        <taxon>Chaetocerotaceae</taxon>
        <taxon>Chaetoceros</taxon>
    </lineage>
</organism>
<evidence type="ECO:0000313" key="9">
    <source>
        <dbReference type="Proteomes" id="UP001054902"/>
    </source>
</evidence>
<dbReference type="EMBL" id="BLLK01000069">
    <property type="protein sequence ID" value="GFH60003.1"/>
    <property type="molecule type" value="Genomic_DNA"/>
</dbReference>
<keyword evidence="4" id="KW-0560">Oxidoreductase</keyword>
<dbReference type="SUPFAM" id="SSF56176">
    <property type="entry name" value="FAD-binding/transporter-associated domain-like"/>
    <property type="match status" value="1"/>
</dbReference>
<dbReference type="Gene3D" id="3.30.465.10">
    <property type="match status" value="1"/>
</dbReference>
<gene>
    <name evidence="8" type="ORF">CTEN210_16479</name>
</gene>
<dbReference type="GO" id="GO:0022904">
    <property type="term" value="P:respiratory electron transport chain"/>
    <property type="evidence" value="ECO:0007669"/>
    <property type="project" value="TreeGrafter"/>
</dbReference>
<evidence type="ECO:0000313" key="8">
    <source>
        <dbReference type="EMBL" id="GFH60003.1"/>
    </source>
</evidence>
<dbReference type="InterPro" id="IPR016164">
    <property type="entry name" value="FAD-linked_Oxase-like_C"/>
</dbReference>
<dbReference type="Pfam" id="PF01565">
    <property type="entry name" value="FAD_binding_4"/>
    <property type="match status" value="1"/>
</dbReference>
<comment type="cofactor">
    <cofactor evidence="1">
        <name>FAD</name>
        <dbReference type="ChEBI" id="CHEBI:57692"/>
    </cofactor>
</comment>
<dbReference type="Pfam" id="PF09330">
    <property type="entry name" value="Lact-deh-memb"/>
    <property type="match status" value="1"/>
</dbReference>
<dbReference type="InterPro" id="IPR051264">
    <property type="entry name" value="FAD-oxidored/transferase_4"/>
</dbReference>
<dbReference type="GO" id="GO:0016491">
    <property type="term" value="F:oxidoreductase activity"/>
    <property type="evidence" value="ECO:0007669"/>
    <property type="project" value="UniProtKB-KW"/>
</dbReference>